<dbReference type="Proteomes" id="UP000823893">
    <property type="component" value="Unassembled WGS sequence"/>
</dbReference>
<reference evidence="2" key="1">
    <citation type="journal article" date="2021" name="PeerJ">
        <title>Extensive microbial diversity within the chicken gut microbiome revealed by metagenomics and culture.</title>
        <authorList>
            <person name="Gilroy R."/>
            <person name="Ravi A."/>
            <person name="Getino M."/>
            <person name="Pursley I."/>
            <person name="Horton D.L."/>
            <person name="Alikhan N.F."/>
            <person name="Baker D."/>
            <person name="Gharbi K."/>
            <person name="Hall N."/>
            <person name="Watson M."/>
            <person name="Adriaenssens E.M."/>
            <person name="Foster-Nyarko E."/>
            <person name="Jarju S."/>
            <person name="Secka A."/>
            <person name="Antonio M."/>
            <person name="Oren A."/>
            <person name="Chaudhuri R.R."/>
            <person name="La Ragione R."/>
            <person name="Hildebrand F."/>
            <person name="Pallen M.J."/>
        </authorList>
    </citation>
    <scope>NUCLEOTIDE SEQUENCE</scope>
    <source>
        <strain evidence="2">ChiSxjej6B18-287</strain>
    </source>
</reference>
<proteinExistence type="predicted"/>
<evidence type="ECO:0000313" key="3">
    <source>
        <dbReference type="Proteomes" id="UP000823893"/>
    </source>
</evidence>
<dbReference type="Pfam" id="PF10825">
    <property type="entry name" value="DUF2752"/>
    <property type="match status" value="1"/>
</dbReference>
<name>A0A9D2SKF0_9FIRM</name>
<comment type="caution">
    <text evidence="2">The sequence shown here is derived from an EMBL/GenBank/DDBJ whole genome shotgun (WGS) entry which is preliminary data.</text>
</comment>
<dbReference type="EMBL" id="DWWV01000083">
    <property type="protein sequence ID" value="HJC10469.1"/>
    <property type="molecule type" value="Genomic_DNA"/>
</dbReference>
<gene>
    <name evidence="2" type="ORF">H9935_06590</name>
</gene>
<keyword evidence="1" id="KW-0812">Transmembrane</keyword>
<organism evidence="2 3">
    <name type="scientific">Candidatus Blautia merdigallinarum</name>
    <dbReference type="NCBI Taxonomy" id="2838495"/>
    <lineage>
        <taxon>Bacteria</taxon>
        <taxon>Bacillati</taxon>
        <taxon>Bacillota</taxon>
        <taxon>Clostridia</taxon>
        <taxon>Lachnospirales</taxon>
        <taxon>Lachnospiraceae</taxon>
        <taxon>Blautia</taxon>
    </lineage>
</organism>
<accession>A0A9D2SKF0</accession>
<protein>
    <submittedName>
        <fullName evidence="2">DUF2752 domain-containing protein</fullName>
    </submittedName>
</protein>
<dbReference type="AlphaFoldDB" id="A0A9D2SKF0"/>
<evidence type="ECO:0000313" key="2">
    <source>
        <dbReference type="EMBL" id="HJC10469.1"/>
    </source>
</evidence>
<dbReference type="InterPro" id="IPR021215">
    <property type="entry name" value="DUF2752"/>
</dbReference>
<feature type="transmembrane region" description="Helical" evidence="1">
    <location>
        <begin position="114"/>
        <end position="136"/>
    </location>
</feature>
<feature type="transmembrane region" description="Helical" evidence="1">
    <location>
        <begin position="74"/>
        <end position="93"/>
    </location>
</feature>
<reference evidence="2" key="2">
    <citation type="submission" date="2021-04" db="EMBL/GenBank/DDBJ databases">
        <authorList>
            <person name="Gilroy R."/>
        </authorList>
    </citation>
    <scope>NUCLEOTIDE SEQUENCE</scope>
    <source>
        <strain evidence="2">ChiSxjej6B18-287</strain>
    </source>
</reference>
<evidence type="ECO:0000256" key="1">
    <source>
        <dbReference type="SAM" id="Phobius"/>
    </source>
</evidence>
<keyword evidence="1" id="KW-0472">Membrane</keyword>
<feature type="transmembrane region" description="Helical" evidence="1">
    <location>
        <begin position="12"/>
        <end position="30"/>
    </location>
</feature>
<sequence>MKQNRNPQQEKGIYICGLILLGLLAFWLGAEHFLGLKFSLPPCLFHSLTGLYCPGCGGTRAFRLLLSGHILQSFLYHPAVVLTAVLYVWFMVSHTAEILSKGRLKIGLPYTDKFLYLEVVVIIFQCIIKNFAKIFWGTGIL</sequence>
<keyword evidence="1" id="KW-1133">Transmembrane helix</keyword>